<feature type="region of interest" description="Disordered" evidence="1">
    <location>
        <begin position="797"/>
        <end position="826"/>
    </location>
</feature>
<keyword evidence="4" id="KW-1185">Reference proteome</keyword>
<dbReference type="Proteomes" id="UP000799428">
    <property type="component" value="Unassembled WGS sequence"/>
</dbReference>
<dbReference type="OrthoDB" id="4114825at2759"/>
<evidence type="ECO:0000313" key="4">
    <source>
        <dbReference type="Proteomes" id="UP000799428"/>
    </source>
</evidence>
<feature type="domain" description="DUF8004" evidence="2">
    <location>
        <begin position="213"/>
        <end position="303"/>
    </location>
</feature>
<organism evidence="3 4">
    <name type="scientific">Pleomassaria siparia CBS 279.74</name>
    <dbReference type="NCBI Taxonomy" id="1314801"/>
    <lineage>
        <taxon>Eukaryota</taxon>
        <taxon>Fungi</taxon>
        <taxon>Dikarya</taxon>
        <taxon>Ascomycota</taxon>
        <taxon>Pezizomycotina</taxon>
        <taxon>Dothideomycetes</taxon>
        <taxon>Pleosporomycetidae</taxon>
        <taxon>Pleosporales</taxon>
        <taxon>Pleomassariaceae</taxon>
        <taxon>Pleomassaria</taxon>
    </lineage>
</organism>
<evidence type="ECO:0000256" key="1">
    <source>
        <dbReference type="SAM" id="MobiDB-lite"/>
    </source>
</evidence>
<feature type="region of interest" description="Disordered" evidence="1">
    <location>
        <begin position="941"/>
        <end position="1000"/>
    </location>
</feature>
<feature type="compositionally biased region" description="Basic residues" evidence="1">
    <location>
        <begin position="990"/>
        <end position="1000"/>
    </location>
</feature>
<dbReference type="EMBL" id="MU005770">
    <property type="protein sequence ID" value="KAF2709531.1"/>
    <property type="molecule type" value="Genomic_DNA"/>
</dbReference>
<gene>
    <name evidence="3" type="ORF">K504DRAFT_378820</name>
</gene>
<feature type="compositionally biased region" description="Polar residues" evidence="1">
    <location>
        <begin position="18"/>
        <end position="40"/>
    </location>
</feature>
<sequence>MSLPTPAAPPDLLRNDTNHFSTQKYASNRASRSGSTKTRSISCCVPRRNAMPAARVKRWEGLTRTVGDWDGLRKDSELWFEDGDCLVHLYARGQSQRGPSFCVPFKHLQENNCGSMFSLCFAQMTSPASNSHSSRPTSSISSAPVSCANVVELYIPAPEDASRERSFNWHITTRNFFAFLFDKSLVGKQMGQSLVELQERMHLFRSGRINNHQDFLDYAEGQGYRDFVDCPDYALAMLYYAEHYKLREIWIDAFSHCVGMNEILALSPEFRPISPLTKALITRSYLDMDIQLDRVMIAVSSFLEDELSPVHLGLSDGARMHLDRFRSFLRGFYVEKFGYWPPPEDASFSKALYKSMYFDFKNTYDYLVDLDSTDDLTSQKPASGGICVLQNVQTFDKRNRFAALPHPLPLLPEYVPLKKRAQSQNPLGTLTLSSKQAKMDQYVTARAALTAATNSRDTSVTSSPLVKSYMLFERQCALSQRDEKVTIADARKVRWLLIYGTLQYLISAIRAPKEVRDAEEPTYPLCCLVTEKSPWQIGTKALTAPAVQSVSVPDAINTYLSEPGSGFSSPMHGTPLAIQPDCQTNDYFTHTNQDVTPMTSRPVSVEIPAPLRILTSASSTSVRSFRRLSFSSKGSRRSGVGLKVPAQAHSDMLVYGLGTGLNDTIADASPSTVSRSGSIIVSNRSSRSLLPEGCSAETSWLRPLTPESDSGFRHSSNLRLRCNLANEHEQAAVSVDHIVTPTDQENPSSSSGSAVSLDSPFWSDNASASSKSSNAGEIYIRKDNSVENSGLLGGFVSIEGTPTSNSRNSSSSATPTTPNPCGEFHFSFHDESADLTHLSGSSESTDADADADEADIGIGFALSTPIPSPSPMPASCLSETLAIRQRSSLAPNCFSAESPVPSAQLEPLNPLKMNPLEFTDLLQTPRQEVVIDMWSALSLTPKDGEEEAPTTGRTRSKSARSILDAIPPPIAKVGRKVSRTLMDEEERGRKKDRRRSFWRR</sequence>
<feature type="compositionally biased region" description="Low complexity" evidence="1">
    <location>
        <begin position="801"/>
        <end position="820"/>
    </location>
</feature>
<dbReference type="PANTHER" id="PTHR39601:SF1">
    <property type="entry name" value="CHORIOGENIN HMINOR"/>
    <property type="match status" value="1"/>
</dbReference>
<protein>
    <recommendedName>
        <fullName evidence="2">DUF8004 domain-containing protein</fullName>
    </recommendedName>
</protein>
<reference evidence="3" key="1">
    <citation type="journal article" date="2020" name="Stud. Mycol.">
        <title>101 Dothideomycetes genomes: a test case for predicting lifestyles and emergence of pathogens.</title>
        <authorList>
            <person name="Haridas S."/>
            <person name="Albert R."/>
            <person name="Binder M."/>
            <person name="Bloem J."/>
            <person name="Labutti K."/>
            <person name="Salamov A."/>
            <person name="Andreopoulos B."/>
            <person name="Baker S."/>
            <person name="Barry K."/>
            <person name="Bills G."/>
            <person name="Bluhm B."/>
            <person name="Cannon C."/>
            <person name="Castanera R."/>
            <person name="Culley D."/>
            <person name="Daum C."/>
            <person name="Ezra D."/>
            <person name="Gonzalez J."/>
            <person name="Henrissat B."/>
            <person name="Kuo A."/>
            <person name="Liang C."/>
            <person name="Lipzen A."/>
            <person name="Lutzoni F."/>
            <person name="Magnuson J."/>
            <person name="Mondo S."/>
            <person name="Nolan M."/>
            <person name="Ohm R."/>
            <person name="Pangilinan J."/>
            <person name="Park H.-J."/>
            <person name="Ramirez L."/>
            <person name="Alfaro M."/>
            <person name="Sun H."/>
            <person name="Tritt A."/>
            <person name="Yoshinaga Y."/>
            <person name="Zwiers L.-H."/>
            <person name="Turgeon B."/>
            <person name="Goodwin S."/>
            <person name="Spatafora J."/>
            <person name="Crous P."/>
            <person name="Grigoriev I."/>
        </authorList>
    </citation>
    <scope>NUCLEOTIDE SEQUENCE</scope>
    <source>
        <strain evidence="3">CBS 279.74</strain>
    </source>
</reference>
<feature type="region of interest" description="Disordered" evidence="1">
    <location>
        <begin position="1"/>
        <end position="40"/>
    </location>
</feature>
<dbReference type="InterPro" id="IPR058317">
    <property type="entry name" value="DUF8004"/>
</dbReference>
<dbReference type="PANTHER" id="PTHR39601">
    <property type="entry name" value="CHORIOGENIN HMINOR"/>
    <property type="match status" value="1"/>
</dbReference>
<dbReference type="Pfam" id="PF26013">
    <property type="entry name" value="DUF8004"/>
    <property type="match status" value="1"/>
</dbReference>
<dbReference type="AlphaFoldDB" id="A0A6G1KAR4"/>
<proteinExistence type="predicted"/>
<name>A0A6G1KAR4_9PLEO</name>
<accession>A0A6G1KAR4</accession>
<evidence type="ECO:0000259" key="2">
    <source>
        <dbReference type="Pfam" id="PF26013"/>
    </source>
</evidence>
<evidence type="ECO:0000313" key="3">
    <source>
        <dbReference type="EMBL" id="KAF2709531.1"/>
    </source>
</evidence>